<sequence length="157" mass="16462">MPATSRPSPSLFALSFIACTACALFPAQATPPAAAQCSRIADVDLDYEVAHDGARLLFTRRGERIEVAAGAVANADGRWTTATAAGYHADLQRFLDTSTAVAEQARPLTKLLRGPTPELARAALDVCGAVLALAESTQAIEAAAPGFRSPVRIRLDE</sequence>
<dbReference type="EMBL" id="JAKJPO010000020">
    <property type="protein sequence ID" value="MCF7223706.1"/>
    <property type="molecule type" value="Genomic_DNA"/>
</dbReference>
<dbReference type="Proteomes" id="UP001430796">
    <property type="component" value="Unassembled WGS sequence"/>
</dbReference>
<reference evidence="2" key="1">
    <citation type="submission" date="2022-01" db="EMBL/GenBank/DDBJ databases">
        <title>Lysobacter chinensis sp. nov., a bacterium isolated from cow dung compost.</title>
        <authorList>
            <person name="Liu Y."/>
        </authorList>
    </citation>
    <scope>NUCLEOTIDE SEQUENCE</scope>
    <source>
        <strain evidence="2">TLK-CK17</strain>
    </source>
</reference>
<gene>
    <name evidence="2" type="ORF">L3V18_08220</name>
    <name evidence="3" type="ORF">L3V18_18245</name>
</gene>
<evidence type="ECO:0000313" key="4">
    <source>
        <dbReference type="Proteomes" id="UP001430796"/>
    </source>
</evidence>
<dbReference type="EMBL" id="JAKJPO010000003">
    <property type="protein sequence ID" value="MCF7221770.1"/>
    <property type="molecule type" value="Genomic_DNA"/>
</dbReference>
<name>A0ABS9HS70_9GAMM</name>
<comment type="caution">
    <text evidence="2">The sequence shown here is derived from an EMBL/GenBank/DDBJ whole genome shotgun (WGS) entry which is preliminary data.</text>
</comment>
<evidence type="ECO:0000313" key="2">
    <source>
        <dbReference type="EMBL" id="MCF7221770.1"/>
    </source>
</evidence>
<dbReference type="RefSeq" id="WP_237054180.1">
    <property type="nucleotide sequence ID" value="NZ_JAKJPO010000003.1"/>
</dbReference>
<proteinExistence type="predicted"/>
<evidence type="ECO:0000256" key="1">
    <source>
        <dbReference type="SAM" id="SignalP"/>
    </source>
</evidence>
<keyword evidence="1" id="KW-0732">Signal</keyword>
<keyword evidence="4" id="KW-1185">Reference proteome</keyword>
<evidence type="ECO:0000313" key="3">
    <source>
        <dbReference type="EMBL" id="MCF7223706.1"/>
    </source>
</evidence>
<dbReference type="PROSITE" id="PS51257">
    <property type="entry name" value="PROKAR_LIPOPROTEIN"/>
    <property type="match status" value="1"/>
</dbReference>
<feature type="signal peptide" evidence="1">
    <location>
        <begin position="1"/>
        <end position="29"/>
    </location>
</feature>
<reference evidence="2" key="2">
    <citation type="submission" date="2022-01" db="EMBL/GenBank/DDBJ databases">
        <authorList>
            <person name="Zhou L.Y."/>
        </authorList>
    </citation>
    <scope>NUCLEOTIDE SEQUENCE</scope>
    <source>
        <strain evidence="2">TLK-CK17</strain>
    </source>
</reference>
<feature type="chain" id="PRO_5045032234" evidence="1">
    <location>
        <begin position="30"/>
        <end position="157"/>
    </location>
</feature>
<organism evidence="2 4">
    <name type="scientific">Marilutibacter chinensis</name>
    <dbReference type="NCBI Taxonomy" id="2912247"/>
    <lineage>
        <taxon>Bacteria</taxon>
        <taxon>Pseudomonadati</taxon>
        <taxon>Pseudomonadota</taxon>
        <taxon>Gammaproteobacteria</taxon>
        <taxon>Lysobacterales</taxon>
        <taxon>Lysobacteraceae</taxon>
        <taxon>Marilutibacter</taxon>
    </lineage>
</organism>
<protein>
    <submittedName>
        <fullName evidence="2">Uncharacterized protein</fullName>
    </submittedName>
</protein>
<accession>A0ABS9HS70</accession>